<protein>
    <submittedName>
        <fullName evidence="2">Uncharacterized protein</fullName>
    </submittedName>
</protein>
<reference evidence="2" key="1">
    <citation type="submission" date="2021-02" db="EMBL/GenBank/DDBJ databases">
        <authorList>
            <person name="Nowell W R."/>
        </authorList>
    </citation>
    <scope>NUCLEOTIDE SEQUENCE</scope>
</reference>
<proteinExistence type="predicted"/>
<name>A0A816F857_ADIRI</name>
<sequence length="153" mass="17335">MGLDHLDLYLNETLQIPAQTQPIGSDGEFVGSSRKPNHRIPTGGSRCWKVLDSPEFRSIVIIPTFRTAYRNPVVRTPANSDGIPSDPIKSSYFSDVILYNPTRSASRIESPGEAKRRCTRIRKPPELKSATLIVFNTTYTQYFLYENVIEEEK</sequence>
<dbReference type="Proteomes" id="UP000663828">
    <property type="component" value="Unassembled WGS sequence"/>
</dbReference>
<evidence type="ECO:0000313" key="1">
    <source>
        <dbReference type="EMBL" id="CAF1275458.1"/>
    </source>
</evidence>
<organism evidence="2 3">
    <name type="scientific">Adineta ricciae</name>
    <name type="common">Rotifer</name>
    <dbReference type="NCBI Taxonomy" id="249248"/>
    <lineage>
        <taxon>Eukaryota</taxon>
        <taxon>Metazoa</taxon>
        <taxon>Spiralia</taxon>
        <taxon>Gnathifera</taxon>
        <taxon>Rotifera</taxon>
        <taxon>Eurotatoria</taxon>
        <taxon>Bdelloidea</taxon>
        <taxon>Adinetida</taxon>
        <taxon>Adinetidae</taxon>
        <taxon>Adineta</taxon>
    </lineage>
</organism>
<dbReference type="EMBL" id="CAJNOJ010000196">
    <property type="protein sequence ID" value="CAF1275458.1"/>
    <property type="molecule type" value="Genomic_DNA"/>
</dbReference>
<dbReference type="Proteomes" id="UP000663852">
    <property type="component" value="Unassembled WGS sequence"/>
</dbReference>
<gene>
    <name evidence="1" type="ORF">EDS130_LOCUS29251</name>
    <name evidence="2" type="ORF">XAT740_LOCUS56669</name>
</gene>
<evidence type="ECO:0000313" key="2">
    <source>
        <dbReference type="EMBL" id="CAF1660012.1"/>
    </source>
</evidence>
<evidence type="ECO:0000313" key="3">
    <source>
        <dbReference type="Proteomes" id="UP000663828"/>
    </source>
</evidence>
<dbReference type="EMBL" id="CAJNOR010011250">
    <property type="protein sequence ID" value="CAF1660012.1"/>
    <property type="molecule type" value="Genomic_DNA"/>
</dbReference>
<dbReference type="AlphaFoldDB" id="A0A816F857"/>
<comment type="caution">
    <text evidence="2">The sequence shown here is derived from an EMBL/GenBank/DDBJ whole genome shotgun (WGS) entry which is preliminary data.</text>
</comment>
<accession>A0A816F857</accession>
<keyword evidence="3" id="KW-1185">Reference proteome</keyword>